<organism evidence="3 4">
    <name type="scientific">Linum tenue</name>
    <dbReference type="NCBI Taxonomy" id="586396"/>
    <lineage>
        <taxon>Eukaryota</taxon>
        <taxon>Viridiplantae</taxon>
        <taxon>Streptophyta</taxon>
        <taxon>Embryophyta</taxon>
        <taxon>Tracheophyta</taxon>
        <taxon>Spermatophyta</taxon>
        <taxon>Magnoliopsida</taxon>
        <taxon>eudicotyledons</taxon>
        <taxon>Gunneridae</taxon>
        <taxon>Pentapetalae</taxon>
        <taxon>rosids</taxon>
        <taxon>fabids</taxon>
        <taxon>Malpighiales</taxon>
        <taxon>Linaceae</taxon>
        <taxon>Linum</taxon>
    </lineage>
</organism>
<dbReference type="GO" id="GO:0046983">
    <property type="term" value="F:protein dimerization activity"/>
    <property type="evidence" value="ECO:0007669"/>
    <property type="project" value="InterPro"/>
</dbReference>
<reference evidence="3" key="1">
    <citation type="submission" date="2022-08" db="EMBL/GenBank/DDBJ databases">
        <authorList>
            <person name="Gutierrez-Valencia J."/>
        </authorList>
    </citation>
    <scope>NUCLEOTIDE SEQUENCE</scope>
</reference>
<dbReference type="InterPro" id="IPR036643">
    <property type="entry name" value="RNApol_insert_sf"/>
</dbReference>
<dbReference type="AlphaFoldDB" id="A0AAV0MHU0"/>
<evidence type="ECO:0000313" key="4">
    <source>
        <dbReference type="Proteomes" id="UP001154282"/>
    </source>
</evidence>
<dbReference type="GO" id="GO:0005665">
    <property type="term" value="C:RNA polymerase II, core complex"/>
    <property type="evidence" value="ECO:0007669"/>
    <property type="project" value="TreeGrafter"/>
</dbReference>
<name>A0AAV0MHU0_9ROSI</name>
<evidence type="ECO:0000313" key="3">
    <source>
        <dbReference type="EMBL" id="CAI0445822.1"/>
    </source>
</evidence>
<dbReference type="Proteomes" id="UP001154282">
    <property type="component" value="Unassembled WGS sequence"/>
</dbReference>
<dbReference type="InterPro" id="IPR050518">
    <property type="entry name" value="Rpo3/RPB3_RNA_Pol_subunit"/>
</dbReference>
<sequence length="172" mass="19448">MEERSYQAQDVTSKDLLSSDNTVVPVDFYEIAGDDSSEQKGVMIVKLRRVQELRLGAITRKCIGKDQAKCSPAATVTFMYEPEININEDMMARLSLEEKQSIVESSPTKVFDIDPTTQQHILTMMKLSRNWNQWGRQGLWTVKAKEDSFIFTVETTGAVKGFSVGAQCHRHP</sequence>
<dbReference type="EMBL" id="CAMGYJ010000007">
    <property type="protein sequence ID" value="CAI0445822.1"/>
    <property type="molecule type" value="Genomic_DNA"/>
</dbReference>
<keyword evidence="1" id="KW-0240">DNA-directed RNA polymerase</keyword>
<dbReference type="SUPFAM" id="SSF56553">
    <property type="entry name" value="Insert subdomain of RNA polymerase alpha subunit"/>
    <property type="match status" value="1"/>
</dbReference>
<accession>A0AAV0MHU0</accession>
<gene>
    <name evidence="3" type="ORF">LITE_LOCUS28749</name>
</gene>
<protein>
    <submittedName>
        <fullName evidence="3">Uncharacterized protein</fullName>
    </submittedName>
</protein>
<comment type="caution">
    <text evidence="3">The sequence shown here is derived from an EMBL/GenBank/DDBJ whole genome shotgun (WGS) entry which is preliminary data.</text>
</comment>
<dbReference type="PANTHER" id="PTHR11800">
    <property type="entry name" value="DNA-DIRECTED RNA POLYMERASE"/>
    <property type="match status" value="1"/>
</dbReference>
<proteinExistence type="predicted"/>
<dbReference type="Gene3D" id="3.30.1360.10">
    <property type="entry name" value="RNA polymerase, RBP11-like subunit"/>
    <property type="match status" value="1"/>
</dbReference>
<dbReference type="InterPro" id="IPR036603">
    <property type="entry name" value="RBP11-like"/>
</dbReference>
<dbReference type="GO" id="GO:0003899">
    <property type="term" value="F:DNA-directed RNA polymerase activity"/>
    <property type="evidence" value="ECO:0007669"/>
    <property type="project" value="TreeGrafter"/>
</dbReference>
<dbReference type="GO" id="GO:0006366">
    <property type="term" value="P:transcription by RNA polymerase II"/>
    <property type="evidence" value="ECO:0007669"/>
    <property type="project" value="TreeGrafter"/>
</dbReference>
<keyword evidence="4" id="KW-1185">Reference proteome</keyword>
<evidence type="ECO:0000256" key="1">
    <source>
        <dbReference type="ARBA" id="ARBA00022478"/>
    </source>
</evidence>
<keyword evidence="2" id="KW-0804">Transcription</keyword>
<evidence type="ECO:0000256" key="2">
    <source>
        <dbReference type="ARBA" id="ARBA00023163"/>
    </source>
</evidence>
<dbReference type="PANTHER" id="PTHR11800:SF2">
    <property type="entry name" value="DNA-DIRECTED RNA POLYMERASE II SUBUNIT RPB3"/>
    <property type="match status" value="1"/>
</dbReference>